<dbReference type="EMBL" id="CP035467">
    <property type="protein sequence ID" value="QCW84624.1"/>
    <property type="molecule type" value="Genomic_DNA"/>
</dbReference>
<dbReference type="Proteomes" id="UP000305881">
    <property type="component" value="Chromosome"/>
</dbReference>
<keyword evidence="1" id="KW-0812">Transmembrane</keyword>
<dbReference type="Pfam" id="PF14316">
    <property type="entry name" value="DUF4381"/>
    <property type="match status" value="1"/>
</dbReference>
<dbReference type="InterPro" id="IPR025489">
    <property type="entry name" value="DUF4381"/>
</dbReference>
<feature type="transmembrane region" description="Helical" evidence="1">
    <location>
        <begin position="24"/>
        <end position="44"/>
    </location>
</feature>
<dbReference type="STRING" id="675511.GCA_000341735_03015"/>
<dbReference type="KEGG" id="mbur:EQU24_22055"/>
<name>A0A4P9USW0_METBY</name>
<protein>
    <submittedName>
        <fullName evidence="2">DUF4381 domain-containing protein</fullName>
    </submittedName>
</protein>
<accession>A0A4P9USW0</accession>
<evidence type="ECO:0000313" key="2">
    <source>
        <dbReference type="EMBL" id="QCW84624.1"/>
    </source>
</evidence>
<keyword evidence="1" id="KW-1133">Transmembrane helix</keyword>
<reference evidence="3" key="1">
    <citation type="journal article" date="2019" name="J. Bacteriol.">
        <title>A Mutagenic Screen Identifies a TonB-Dependent Receptor Required for the Lanthanide Metal Switch in the Type I Methanotroph 'Methylotuvimicrobium buryatense' 5GB1C.</title>
        <authorList>
            <person name="Groom J.D."/>
            <person name="Ford S.M."/>
            <person name="Pesesky M.W."/>
            <person name="Lidstrom M.E."/>
        </authorList>
    </citation>
    <scope>NUCLEOTIDE SEQUENCE [LARGE SCALE GENOMIC DNA]</scope>
    <source>
        <strain evidence="3">5GB1C</strain>
    </source>
</reference>
<gene>
    <name evidence="2" type="ORF">EQU24_22055</name>
</gene>
<keyword evidence="1" id="KW-0472">Membrane</keyword>
<evidence type="ECO:0000313" key="3">
    <source>
        <dbReference type="Proteomes" id="UP000305881"/>
    </source>
</evidence>
<dbReference type="OrthoDB" id="283083at2"/>
<evidence type="ECO:0000256" key="1">
    <source>
        <dbReference type="SAM" id="Phobius"/>
    </source>
</evidence>
<sequence length="158" mass="17947">MNPQTLPLRDIHLPEPIGLWPPALGWWLTALGIVILLVSMVWLIRRLTRKTALKSARRLLAELKQDPSLDPAEKVSRLSVLLRRVTISLASREQIAGLTGQAWLDHLDASLPDKPFSNGIGRQLIEIPYRNELPPDTDVLALFELCERWLKAQKRNKP</sequence>
<proteinExistence type="predicted"/>
<keyword evidence="3" id="KW-1185">Reference proteome</keyword>
<dbReference type="RefSeq" id="WP_017841487.1">
    <property type="nucleotide sequence ID" value="NZ_CP035467.1"/>
</dbReference>
<dbReference type="AlphaFoldDB" id="A0A4P9USW0"/>
<organism evidence="2 3">
    <name type="scientific">Methylotuvimicrobium buryatense</name>
    <name type="common">Methylomicrobium buryatense</name>
    <dbReference type="NCBI Taxonomy" id="95641"/>
    <lineage>
        <taxon>Bacteria</taxon>
        <taxon>Pseudomonadati</taxon>
        <taxon>Pseudomonadota</taxon>
        <taxon>Gammaproteobacteria</taxon>
        <taxon>Methylococcales</taxon>
        <taxon>Methylococcaceae</taxon>
        <taxon>Methylotuvimicrobium</taxon>
    </lineage>
</organism>